<protein>
    <recommendedName>
        <fullName evidence="7">Signal transduction histidine kinase internal region domain-containing protein</fullName>
    </recommendedName>
</protein>
<dbReference type="Gene3D" id="3.30.565.10">
    <property type="entry name" value="Histidine kinase-like ATPase, C-terminal domain"/>
    <property type="match status" value="1"/>
</dbReference>
<reference evidence="5 6" key="1">
    <citation type="submission" date="2018-08" db="EMBL/GenBank/DDBJ databases">
        <title>Muricauda nanhaiensis sp. nov., isolated from seawater of the South China Sea.</title>
        <authorList>
            <person name="Dang Y."/>
        </authorList>
    </citation>
    <scope>NUCLEOTIDE SEQUENCE [LARGE SCALE GENOMIC DNA]</scope>
    <source>
        <strain evidence="5 6">SM1704</strain>
    </source>
</reference>
<evidence type="ECO:0000313" key="5">
    <source>
        <dbReference type="EMBL" id="RDY59903.1"/>
    </source>
</evidence>
<keyword evidence="6" id="KW-1185">Reference proteome</keyword>
<feature type="transmembrane region" description="Helical" evidence="2">
    <location>
        <begin position="84"/>
        <end position="105"/>
    </location>
</feature>
<dbReference type="OrthoDB" id="6190788at2"/>
<dbReference type="Pfam" id="PF07695">
    <property type="entry name" value="7TMR-DISM_7TM"/>
    <property type="match status" value="1"/>
</dbReference>
<feature type="transmembrane region" description="Helical" evidence="2">
    <location>
        <begin position="20"/>
        <end position="39"/>
    </location>
</feature>
<keyword evidence="2" id="KW-1133">Transmembrane helix</keyword>
<evidence type="ECO:0000259" key="4">
    <source>
        <dbReference type="Pfam" id="PF07695"/>
    </source>
</evidence>
<dbReference type="GO" id="GO:0016020">
    <property type="term" value="C:membrane"/>
    <property type="evidence" value="ECO:0007669"/>
    <property type="project" value="InterPro"/>
</dbReference>
<dbReference type="InterPro" id="IPR011623">
    <property type="entry name" value="7TMR_DISM_rcpt_extracell_dom1"/>
</dbReference>
<feature type="transmembrane region" description="Helical" evidence="2">
    <location>
        <begin position="207"/>
        <end position="228"/>
    </location>
</feature>
<evidence type="ECO:0000256" key="1">
    <source>
        <dbReference type="SAM" id="Coils"/>
    </source>
</evidence>
<dbReference type="Pfam" id="PF06580">
    <property type="entry name" value="His_kinase"/>
    <property type="match status" value="1"/>
</dbReference>
<comment type="caution">
    <text evidence="5">The sequence shown here is derived from an EMBL/GenBank/DDBJ whole genome shotgun (WGS) entry which is preliminary data.</text>
</comment>
<dbReference type="InterPro" id="IPR010559">
    <property type="entry name" value="Sig_transdc_His_kin_internal"/>
</dbReference>
<accession>A0A371JR35</accession>
<dbReference type="Proteomes" id="UP000261828">
    <property type="component" value="Unassembled WGS sequence"/>
</dbReference>
<dbReference type="RefSeq" id="WP_116184514.1">
    <property type="nucleotide sequence ID" value="NZ_QTJX01000002.1"/>
</dbReference>
<dbReference type="SUPFAM" id="SSF55874">
    <property type="entry name" value="ATPase domain of HSP90 chaperone/DNA topoisomerase II/histidine kinase"/>
    <property type="match status" value="1"/>
</dbReference>
<name>A0A371JR35_9FLAO</name>
<feature type="transmembrane region" description="Helical" evidence="2">
    <location>
        <begin position="178"/>
        <end position="195"/>
    </location>
</feature>
<feature type="transmembrane region" description="Helical" evidence="2">
    <location>
        <begin position="117"/>
        <end position="135"/>
    </location>
</feature>
<proteinExistence type="predicted"/>
<dbReference type="EMBL" id="QTJX01000002">
    <property type="protein sequence ID" value="RDY59903.1"/>
    <property type="molecule type" value="Genomic_DNA"/>
</dbReference>
<keyword evidence="1" id="KW-0175">Coiled coil</keyword>
<evidence type="ECO:0008006" key="7">
    <source>
        <dbReference type="Google" id="ProtNLM"/>
    </source>
</evidence>
<feature type="domain" description="7TM-DISM receptor extracellular" evidence="4">
    <location>
        <begin position="21"/>
        <end position="227"/>
    </location>
</feature>
<sequence>MEASGSVLRFLENSSENGLGFLVVVVLFYLFIFFLIQYFQHKKLFFLLYSLYTFVVGLGLLRFIKGVFFSGFFESTAGRAFIRFIHYPSQLLGTLLFTYFIINIMKLGKKHPKSIKIINHYYVITSIIYLILWAVQVASPRSYLIDYFHGFVYIPTGYVVFFWVFFLVYKQKMVIKKYIFTGMLVLGVTYLLIFVSTIKNIRVNDDYLYILYIGILIESLLFALAIGLEQKLVYDENTEIQKKYISQLEENQIIKDSINRTLSEELAQTKTSVVELTEEANRERTEKLTIAFENKFSQLRLDALRSQMSPHFIFNAMNSIKSYFIENEREKAIYFLTKFSKLIRNILESSRKEQITLAEELKILEVYVEIESNRFKNDIQFLINVDNDVDTEKIMVPPLFLQPFVENAIWHGLLTKEGEKLLTINVTRGNGPKTIEIQIKDNGIGREASKLKNTKNVFKKESLGLVLTKDRLDLFTKKLGKPHSYEIRDLTEKKSGQSRGTLVVIHVPEVG</sequence>
<keyword evidence="2" id="KW-0472">Membrane</keyword>
<gene>
    <name evidence="5" type="ORF">DX873_11165</name>
</gene>
<feature type="domain" description="Signal transduction histidine kinase internal region" evidence="3">
    <location>
        <begin position="300"/>
        <end position="378"/>
    </location>
</feature>
<keyword evidence="2" id="KW-0812">Transmembrane</keyword>
<dbReference type="InterPro" id="IPR036890">
    <property type="entry name" value="HATPase_C_sf"/>
</dbReference>
<dbReference type="GO" id="GO:0000155">
    <property type="term" value="F:phosphorelay sensor kinase activity"/>
    <property type="evidence" value="ECO:0007669"/>
    <property type="project" value="InterPro"/>
</dbReference>
<feature type="transmembrane region" description="Helical" evidence="2">
    <location>
        <begin position="46"/>
        <end position="64"/>
    </location>
</feature>
<evidence type="ECO:0000259" key="3">
    <source>
        <dbReference type="Pfam" id="PF06580"/>
    </source>
</evidence>
<dbReference type="PANTHER" id="PTHR34220:SF7">
    <property type="entry name" value="SENSOR HISTIDINE KINASE YPDA"/>
    <property type="match status" value="1"/>
</dbReference>
<dbReference type="AlphaFoldDB" id="A0A371JR35"/>
<feature type="transmembrane region" description="Helical" evidence="2">
    <location>
        <begin position="147"/>
        <end position="169"/>
    </location>
</feature>
<dbReference type="InterPro" id="IPR050640">
    <property type="entry name" value="Bact_2-comp_sensor_kinase"/>
</dbReference>
<dbReference type="PANTHER" id="PTHR34220">
    <property type="entry name" value="SENSOR HISTIDINE KINASE YPDA"/>
    <property type="match status" value="1"/>
</dbReference>
<evidence type="ECO:0000313" key="6">
    <source>
        <dbReference type="Proteomes" id="UP000261828"/>
    </source>
</evidence>
<feature type="coiled-coil region" evidence="1">
    <location>
        <begin position="259"/>
        <end position="286"/>
    </location>
</feature>
<evidence type="ECO:0000256" key="2">
    <source>
        <dbReference type="SAM" id="Phobius"/>
    </source>
</evidence>
<organism evidence="5 6">
    <name type="scientific">Flagellimonas nanhaiensis</name>
    <dbReference type="NCBI Taxonomy" id="2292706"/>
    <lineage>
        <taxon>Bacteria</taxon>
        <taxon>Pseudomonadati</taxon>
        <taxon>Bacteroidota</taxon>
        <taxon>Flavobacteriia</taxon>
        <taxon>Flavobacteriales</taxon>
        <taxon>Flavobacteriaceae</taxon>
        <taxon>Flagellimonas</taxon>
    </lineage>
</organism>